<dbReference type="EMBL" id="JAFMPP010000027">
    <property type="protein sequence ID" value="MBO0664557.1"/>
    <property type="molecule type" value="Genomic_DNA"/>
</dbReference>
<sequence>MSLAESIHPPVDAAVPRVERQYGKSFVERWDDLIDWRVRSAGEGAFFRDRLAGIGARRVLDTATGTGFHAIDFAKAGYDVTAIDLVPSMVARARSNAAQHGAVIAAFACDWRNLADCVSGPFDALVCLGSSFPHLVDASERAVVLRTFRSILRPGGLLMLDHRNFDAIRAGHYANTARLYYGGGNVAVSAASAAGLCTFTYDFRDGARFQLRVADIPTETMRREIAVAGFGPVETYGDFRPVFDPMDVGFLIHIAQAE</sequence>
<dbReference type="InterPro" id="IPR041698">
    <property type="entry name" value="Methyltransf_25"/>
</dbReference>
<dbReference type="InterPro" id="IPR029063">
    <property type="entry name" value="SAM-dependent_MTases_sf"/>
</dbReference>
<dbReference type="Gene3D" id="3.30.46.10">
    <property type="entry name" value="Glycine N-methyltransferase, chain A, domain 1"/>
    <property type="match status" value="1"/>
</dbReference>
<keyword evidence="3" id="KW-0949">S-adenosyl-L-methionine</keyword>
<evidence type="ECO:0000259" key="4">
    <source>
        <dbReference type="Pfam" id="PF13649"/>
    </source>
</evidence>
<dbReference type="GO" id="GO:0005829">
    <property type="term" value="C:cytosol"/>
    <property type="evidence" value="ECO:0007669"/>
    <property type="project" value="TreeGrafter"/>
</dbReference>
<dbReference type="Gene3D" id="3.40.50.150">
    <property type="entry name" value="Vaccinia Virus protein VP39"/>
    <property type="match status" value="1"/>
</dbReference>
<dbReference type="AlphaFoldDB" id="A0A939FZW3"/>
<dbReference type="GO" id="GO:0006730">
    <property type="term" value="P:one-carbon metabolic process"/>
    <property type="evidence" value="ECO:0007669"/>
    <property type="project" value="TreeGrafter"/>
</dbReference>
<dbReference type="RefSeq" id="WP_207259472.1">
    <property type="nucleotide sequence ID" value="NZ_JAFMPP010000027.1"/>
</dbReference>
<feature type="domain" description="Methyltransferase" evidence="4">
    <location>
        <begin position="59"/>
        <end position="156"/>
    </location>
</feature>
<evidence type="ECO:0000256" key="2">
    <source>
        <dbReference type="ARBA" id="ARBA00022679"/>
    </source>
</evidence>
<gene>
    <name evidence="5" type="ORF">J1C48_18460</name>
</gene>
<dbReference type="Proteomes" id="UP000664122">
    <property type="component" value="Unassembled WGS sequence"/>
</dbReference>
<dbReference type="PROSITE" id="PS51600">
    <property type="entry name" value="SAM_GNMT"/>
    <property type="match status" value="1"/>
</dbReference>
<keyword evidence="1 5" id="KW-0489">Methyltransferase</keyword>
<dbReference type="GO" id="GO:0051289">
    <property type="term" value="P:protein homotetramerization"/>
    <property type="evidence" value="ECO:0007669"/>
    <property type="project" value="TreeGrafter"/>
</dbReference>
<evidence type="ECO:0000256" key="3">
    <source>
        <dbReference type="ARBA" id="ARBA00022691"/>
    </source>
</evidence>
<dbReference type="Pfam" id="PF13649">
    <property type="entry name" value="Methyltransf_25"/>
    <property type="match status" value="1"/>
</dbReference>
<evidence type="ECO:0000313" key="6">
    <source>
        <dbReference type="Proteomes" id="UP000664122"/>
    </source>
</evidence>
<dbReference type="GO" id="GO:0017174">
    <property type="term" value="F:glycine N-methyltransferase activity"/>
    <property type="evidence" value="ECO:0007669"/>
    <property type="project" value="InterPro"/>
</dbReference>
<dbReference type="GO" id="GO:0016594">
    <property type="term" value="F:glycine binding"/>
    <property type="evidence" value="ECO:0007669"/>
    <property type="project" value="TreeGrafter"/>
</dbReference>
<dbReference type="GO" id="GO:0032259">
    <property type="term" value="P:methylation"/>
    <property type="evidence" value="ECO:0007669"/>
    <property type="project" value="UniProtKB-KW"/>
</dbReference>
<dbReference type="GO" id="GO:0046500">
    <property type="term" value="P:S-adenosylmethionine metabolic process"/>
    <property type="evidence" value="ECO:0007669"/>
    <property type="project" value="TreeGrafter"/>
</dbReference>
<dbReference type="GO" id="GO:0046498">
    <property type="term" value="P:S-adenosylhomocysteine metabolic process"/>
    <property type="evidence" value="ECO:0007669"/>
    <property type="project" value="TreeGrafter"/>
</dbReference>
<organism evidence="5 6">
    <name type="scientific">Jiella flava</name>
    <dbReference type="NCBI Taxonomy" id="2816857"/>
    <lineage>
        <taxon>Bacteria</taxon>
        <taxon>Pseudomonadati</taxon>
        <taxon>Pseudomonadota</taxon>
        <taxon>Alphaproteobacteria</taxon>
        <taxon>Hyphomicrobiales</taxon>
        <taxon>Aurantimonadaceae</taxon>
        <taxon>Jiella</taxon>
    </lineage>
</organism>
<dbReference type="PANTHER" id="PTHR16458">
    <property type="entry name" value="GLYCINE N-METHYLTRANSFERASE"/>
    <property type="match status" value="1"/>
</dbReference>
<evidence type="ECO:0000256" key="1">
    <source>
        <dbReference type="ARBA" id="ARBA00022603"/>
    </source>
</evidence>
<comment type="caution">
    <text evidence="5">The sequence shown here is derived from an EMBL/GenBank/DDBJ whole genome shotgun (WGS) entry which is preliminary data.</text>
</comment>
<dbReference type="SUPFAM" id="SSF53335">
    <property type="entry name" value="S-adenosyl-L-methionine-dependent methyltransferases"/>
    <property type="match status" value="1"/>
</dbReference>
<protein>
    <submittedName>
        <fullName evidence="5">Class I SAM-dependent methyltransferase</fullName>
    </submittedName>
</protein>
<proteinExistence type="predicted"/>
<dbReference type="GO" id="GO:0042802">
    <property type="term" value="F:identical protein binding"/>
    <property type="evidence" value="ECO:0007669"/>
    <property type="project" value="TreeGrafter"/>
</dbReference>
<keyword evidence="6" id="KW-1185">Reference proteome</keyword>
<dbReference type="GO" id="GO:1901052">
    <property type="term" value="P:sarcosine metabolic process"/>
    <property type="evidence" value="ECO:0007669"/>
    <property type="project" value="TreeGrafter"/>
</dbReference>
<dbReference type="GO" id="GO:0006111">
    <property type="term" value="P:regulation of gluconeogenesis"/>
    <property type="evidence" value="ECO:0007669"/>
    <property type="project" value="TreeGrafter"/>
</dbReference>
<dbReference type="PANTHER" id="PTHR16458:SF2">
    <property type="entry name" value="GLYCINE N-METHYLTRANSFERASE"/>
    <property type="match status" value="1"/>
</dbReference>
<keyword evidence="2" id="KW-0808">Transferase</keyword>
<accession>A0A939FZW3</accession>
<dbReference type="InterPro" id="IPR014369">
    <property type="entry name" value="Gly/Sar_N_MeTrfase"/>
</dbReference>
<evidence type="ECO:0000313" key="5">
    <source>
        <dbReference type="EMBL" id="MBO0664557.1"/>
    </source>
</evidence>
<reference evidence="5" key="1">
    <citation type="submission" date="2021-03" db="EMBL/GenBank/DDBJ databases">
        <title>Whole genome sequence of Jiella sp. CQZ9-1.</title>
        <authorList>
            <person name="Tuo L."/>
        </authorList>
    </citation>
    <scope>NUCLEOTIDE SEQUENCE</scope>
    <source>
        <strain evidence="5">CQZ9-1</strain>
    </source>
</reference>
<dbReference type="CDD" id="cd02440">
    <property type="entry name" value="AdoMet_MTases"/>
    <property type="match status" value="1"/>
</dbReference>
<dbReference type="GO" id="GO:1904047">
    <property type="term" value="F:S-adenosyl-L-methionine binding"/>
    <property type="evidence" value="ECO:0007669"/>
    <property type="project" value="TreeGrafter"/>
</dbReference>
<name>A0A939FZW3_9HYPH</name>